<dbReference type="EMBL" id="CAJNNV010025450">
    <property type="protein sequence ID" value="CAE8614577.1"/>
    <property type="molecule type" value="Genomic_DNA"/>
</dbReference>
<protein>
    <submittedName>
        <fullName evidence="4">Uncharacterized protein</fullName>
    </submittedName>
</protein>
<dbReference type="InterPro" id="IPR016024">
    <property type="entry name" value="ARM-type_fold"/>
</dbReference>
<feature type="compositionally biased region" description="Polar residues" evidence="1">
    <location>
        <begin position="314"/>
        <end position="328"/>
    </location>
</feature>
<evidence type="ECO:0000259" key="3">
    <source>
        <dbReference type="Pfam" id="PF24181"/>
    </source>
</evidence>
<evidence type="ECO:0000256" key="1">
    <source>
        <dbReference type="SAM" id="MobiDB-lite"/>
    </source>
</evidence>
<sequence length="1494" mass="161411">MTSGTSTSSASSGSKPSASKVAAIALQGACVQLCDPDASAAKAACEALRNYAAIAPAQDLALCFEQLLAPCLGRLAELRPGSEQRLPFPAALLEELLELLAVLLERVDPTGLVEGRARRIFPLVCERLLVVLEAQLGSIQSKRAAVLEEAAARALRGADALLRRWYLHSDRGAELTRMQLGFLVHLTVQLLVGLESREQRLRCLGVLRVVAEVEQDPDVLACFYPGVCTALARLLLQGAGDGDFKLGSRVVAAACDAWRAWLCTVLADSANAHLRTTQSSCSKTPFTLAELFREQNERTSPVAPHAAAAASKPQGVQQHSGANRQGSGMPTLLRDATWLEETSARTAEALVAALHPTRGPAAVLWSDKAVVRKGFIDLSLAVLKDCRSTLPGPAVDSCFEAVLAGLSDDAAENRAAAEDFLKQRLVSSSHGEQPEAVLRRLADWLVRLFSDLRPLQAGRRLAPAAPDPGDQSLPRRLARADGLLRFLGGLGDKAPVLPAHLAEALLQPLLSACALDPGSLQQTLRDERSLASLPGSAVSQAESLVQLFPYGELGNPADDVVENQASVSGTSGWTPRSAEAESQQVSRWLARSLCLGGGNVSLATQLKSVVGHLPGVFGAEALFSLLFDDPGCKWQLHPHGDGDGALGAIEAPFPLRRGADQEPSVAQEMPLVRRRSAAMFAMAVWFQEAINAASRSEPRPKILLSEWLPRHCVRLALSARGAATAGANEEVVLHDICACQLLENSLSMLGAQGQPRSVHKQVKHVLVPLLEGLGARSFVISTASSSCLARLYSLLRSEGSLQTFPPQAAEGVARVRSALPEVQWLLAEYADYLVGDICFRLRFEATPGAFSVHSGHGEAHRAALPALLVAVVQHAGLEMTPFLADVVHTLLTSTQLSAATTSLRPGGGGVCAERPEWVLRVLACAVQRLALLICDRRAETCRAERGGALEQSLPSRDAAVDLDDEEPSTLPTQSSALAAFLTGRSPGWKPPRRRDGFFLADLGLRFDEDAVVQLEEDKEEPVLDRPKASKYGRERRVASSVVLWARHHLQSTSASTRHLAHLAVLHGLTVLSTRVKDLLPHIHDVWQQAIPSFSPEAPLAVQSDGCVLLKHVARLSGDFIRRRFVEDCWPGLWARLRASAPVPEREADAWSPKLKAQLAALDALSFLAGDSVLMAGIAEQVLALALKFWAPDVADRLRRPAWTLLQCLAAADSDLLWLYLRPVVTRSKQLPAGAFAGPQLLEESGVDRLSSEDRSRLQALLDLEDSRVERPRIGLGPVGGELWASFLFGGGAEDGEAATEEVEAQLSVETLLQTIETSSKLKRVDSKICGTSVAQELQVMSTSLMQCDSARRAASHGVGRGSTNIHYRAVTPHVAAQDRDSLQDWRRAYDNRFNQTSLSQMQSHTGECVEQIHRTHAAKQEYFKQHELPNLTWMDLNTLTHERSLRQRQPAYYGDVGGPARMGVLSKRQPTPLCSRVLQPAMNLNSKSMRGWGM</sequence>
<reference evidence="4" key="1">
    <citation type="submission" date="2021-02" db="EMBL/GenBank/DDBJ databases">
        <authorList>
            <person name="Dougan E. K."/>
            <person name="Rhodes N."/>
            <person name="Thang M."/>
            <person name="Chan C."/>
        </authorList>
    </citation>
    <scope>NUCLEOTIDE SEQUENCE</scope>
</reference>
<dbReference type="PANTHER" id="PTHR18460">
    <property type="entry name" value="TEL2 INTERACTING PROTEIN 1 TTI1 FAMILY MEMBER"/>
    <property type="match status" value="1"/>
</dbReference>
<dbReference type="Pfam" id="PF24173">
    <property type="entry name" value="TPR_TTI1_N"/>
    <property type="match status" value="1"/>
</dbReference>
<name>A0A813FPZ5_POLGL</name>
<dbReference type="InterPro" id="IPR057567">
    <property type="entry name" value="TPR_TTI1_C"/>
</dbReference>
<organism evidence="4 5">
    <name type="scientific">Polarella glacialis</name>
    <name type="common">Dinoflagellate</name>
    <dbReference type="NCBI Taxonomy" id="89957"/>
    <lineage>
        <taxon>Eukaryota</taxon>
        <taxon>Sar</taxon>
        <taxon>Alveolata</taxon>
        <taxon>Dinophyceae</taxon>
        <taxon>Suessiales</taxon>
        <taxon>Suessiaceae</taxon>
        <taxon>Polarella</taxon>
    </lineage>
</organism>
<dbReference type="Proteomes" id="UP000654075">
    <property type="component" value="Unassembled WGS sequence"/>
</dbReference>
<dbReference type="OMA" id="MASACIQ"/>
<dbReference type="PANTHER" id="PTHR18460:SF3">
    <property type="entry name" value="TELO2-INTERACTING PROTEIN 1 HOMOLOG"/>
    <property type="match status" value="1"/>
</dbReference>
<feature type="domain" description="TTI1 N-terminal TPR" evidence="2">
    <location>
        <begin position="86"/>
        <end position="408"/>
    </location>
</feature>
<dbReference type="InterPro" id="IPR057566">
    <property type="entry name" value="TPR_TTI1_N"/>
</dbReference>
<feature type="domain" description="TTI1 C-terminal TPR" evidence="3">
    <location>
        <begin position="1016"/>
        <end position="1217"/>
    </location>
</feature>
<evidence type="ECO:0000313" key="5">
    <source>
        <dbReference type="Proteomes" id="UP000654075"/>
    </source>
</evidence>
<proteinExistence type="predicted"/>
<feature type="region of interest" description="Disordered" evidence="1">
    <location>
        <begin position="302"/>
        <end position="330"/>
    </location>
</feature>
<comment type="caution">
    <text evidence="4">The sequence shown here is derived from an EMBL/GenBank/DDBJ whole genome shotgun (WGS) entry which is preliminary data.</text>
</comment>
<dbReference type="OrthoDB" id="2985014at2759"/>
<dbReference type="GO" id="GO:0005737">
    <property type="term" value="C:cytoplasm"/>
    <property type="evidence" value="ECO:0007669"/>
    <property type="project" value="TreeGrafter"/>
</dbReference>
<gene>
    <name evidence="4" type="ORF">PGLA1383_LOCUS32296</name>
</gene>
<dbReference type="InterPro" id="IPR052587">
    <property type="entry name" value="TELO2-interacting_protein_1"/>
</dbReference>
<keyword evidence="5" id="KW-1185">Reference proteome</keyword>
<dbReference type="Pfam" id="PF24181">
    <property type="entry name" value="TPR_TTI1_C"/>
    <property type="match status" value="1"/>
</dbReference>
<accession>A0A813FPZ5</accession>
<evidence type="ECO:0000313" key="4">
    <source>
        <dbReference type="EMBL" id="CAE8614577.1"/>
    </source>
</evidence>
<evidence type="ECO:0000259" key="2">
    <source>
        <dbReference type="Pfam" id="PF24173"/>
    </source>
</evidence>
<dbReference type="SUPFAM" id="SSF48371">
    <property type="entry name" value="ARM repeat"/>
    <property type="match status" value="1"/>
</dbReference>